<evidence type="ECO:0000313" key="16">
    <source>
        <dbReference type="Proteomes" id="UP000681075"/>
    </source>
</evidence>
<feature type="binding site" evidence="13">
    <location>
        <position position="29"/>
    </location>
    <ligand>
        <name>Zn(2+)</name>
        <dbReference type="ChEBI" id="CHEBI:29105"/>
    </ligand>
</feature>
<proteinExistence type="inferred from homology"/>
<evidence type="ECO:0000256" key="3">
    <source>
        <dbReference type="ARBA" id="ARBA00011245"/>
    </source>
</evidence>
<dbReference type="CDD" id="cd00672">
    <property type="entry name" value="CysRS_core"/>
    <property type="match status" value="1"/>
</dbReference>
<dbReference type="GO" id="GO:0005524">
    <property type="term" value="F:ATP binding"/>
    <property type="evidence" value="ECO:0007669"/>
    <property type="project" value="UniProtKB-UniRule"/>
</dbReference>
<dbReference type="SUPFAM" id="SSF47323">
    <property type="entry name" value="Anticodon-binding domain of a subclass of class I aminoacyl-tRNA synthetases"/>
    <property type="match status" value="1"/>
</dbReference>
<dbReference type="FunFam" id="3.40.50.620:FF:000068">
    <property type="entry name" value="Cysteine--tRNA ligase"/>
    <property type="match status" value="1"/>
</dbReference>
<dbReference type="GO" id="GO:0006423">
    <property type="term" value="P:cysteinyl-tRNA aminoacylation"/>
    <property type="evidence" value="ECO:0007669"/>
    <property type="project" value="UniProtKB-UniRule"/>
</dbReference>
<feature type="binding site" evidence="13">
    <location>
        <position position="240"/>
    </location>
    <ligand>
        <name>Zn(2+)</name>
        <dbReference type="ChEBI" id="CHEBI:29105"/>
    </ligand>
</feature>
<dbReference type="InterPro" id="IPR014729">
    <property type="entry name" value="Rossmann-like_a/b/a_fold"/>
</dbReference>
<comment type="cofactor">
    <cofactor evidence="13">
        <name>Zn(2+)</name>
        <dbReference type="ChEBI" id="CHEBI:29105"/>
    </cofactor>
    <text evidence="13">Binds 1 zinc ion per subunit.</text>
</comment>
<dbReference type="Pfam" id="PF01406">
    <property type="entry name" value="tRNA-synt_1e"/>
    <property type="match status" value="1"/>
</dbReference>
<dbReference type="InterPro" id="IPR009080">
    <property type="entry name" value="tRNAsynth_Ia_anticodon-bd"/>
</dbReference>
<evidence type="ECO:0000256" key="1">
    <source>
        <dbReference type="ARBA" id="ARBA00004496"/>
    </source>
</evidence>
<evidence type="ECO:0000256" key="10">
    <source>
        <dbReference type="ARBA" id="ARBA00022917"/>
    </source>
</evidence>
<feature type="binding site" evidence="13">
    <location>
        <position position="272"/>
    </location>
    <ligand>
        <name>ATP</name>
        <dbReference type="ChEBI" id="CHEBI:30616"/>
    </ligand>
</feature>
<dbReference type="GO" id="GO:0005829">
    <property type="term" value="C:cytosol"/>
    <property type="evidence" value="ECO:0007669"/>
    <property type="project" value="TreeGrafter"/>
</dbReference>
<dbReference type="PRINTS" id="PR00983">
    <property type="entry name" value="TRNASYNTHCYS"/>
</dbReference>
<dbReference type="Proteomes" id="UP000681075">
    <property type="component" value="Unassembled WGS sequence"/>
</dbReference>
<dbReference type="InterPro" id="IPR032678">
    <property type="entry name" value="tRNA-synt_1_cat_dom"/>
</dbReference>
<evidence type="ECO:0000256" key="13">
    <source>
        <dbReference type="HAMAP-Rule" id="MF_00041"/>
    </source>
</evidence>
<feature type="binding site" evidence="13">
    <location>
        <position position="211"/>
    </location>
    <ligand>
        <name>Zn(2+)</name>
        <dbReference type="ChEBI" id="CHEBI:29105"/>
    </ligand>
</feature>
<keyword evidence="6 13" id="KW-0479">Metal-binding</keyword>
<sequence length="454" mass="50111">MQIQLYDTLTRAKRPFVPIDPTNVRMYVCGPTVYDRAHIGNAVPVVVFDQLFRLLREVYGEAHVTFATNVTDIDDKIIERAAANGEPIEALTTRMLDHYVADMGGLHVLPPSLRPFATKHVPHMIAMIERLIAQGHAYEAEGHALFDVSSMPAYGRLSGRTLDEQIAGARVEVAPFKRNPQDFVLWKPSTPEMPGWESPWGRGRPGWHIECSAMIEALFGTTFDIHGGGIDLAFPHHENELAQSTCAHDGAPFANYWMHNGHLTVNGTKMSKSLGNFRLVTDYAQNFPGEAVRLALLMGHYRQPFDFSDARVEEAKKKLDRWYRAAEVAFADDTPRGDTAPVLAALADDLNTPAAIAAIDRAVAASFACEDAAAAAVRDSARLLGLLQSTPEAWFRWTPTGASLDESAIEARIAARAEARAKRDFAEADRVRKELADAGIVLEDNAQGTIWRRT</sequence>
<comment type="similarity">
    <text evidence="2 13">Belongs to the class-I aminoacyl-tRNA synthetase family.</text>
</comment>
<gene>
    <name evidence="13 15" type="primary">cysS</name>
    <name evidence="15" type="ORF">TMPK1_17540</name>
</gene>
<keyword evidence="5 13" id="KW-0436">Ligase</keyword>
<dbReference type="NCBIfam" id="TIGR00435">
    <property type="entry name" value="cysS"/>
    <property type="match status" value="1"/>
</dbReference>
<comment type="caution">
    <text evidence="15">The sequence shown here is derived from an EMBL/GenBank/DDBJ whole genome shotgun (WGS) entry which is preliminary data.</text>
</comment>
<dbReference type="EC" id="6.1.1.16" evidence="13"/>
<accession>A0A8S8XDR2</accession>
<dbReference type="InterPro" id="IPR056411">
    <property type="entry name" value="CysS_C"/>
</dbReference>
<dbReference type="InterPro" id="IPR024909">
    <property type="entry name" value="Cys-tRNA/MSH_ligase"/>
</dbReference>
<dbReference type="RefSeq" id="WP_420242620.1">
    <property type="nucleotide sequence ID" value="NZ_BOPV01000001.1"/>
</dbReference>
<evidence type="ECO:0000256" key="11">
    <source>
        <dbReference type="ARBA" id="ARBA00023146"/>
    </source>
</evidence>
<evidence type="ECO:0000256" key="7">
    <source>
        <dbReference type="ARBA" id="ARBA00022741"/>
    </source>
</evidence>
<dbReference type="AlphaFoldDB" id="A0A8S8XDR2"/>
<feature type="short sequence motif" description="'KMSKS' region" evidence="13">
    <location>
        <begin position="269"/>
        <end position="273"/>
    </location>
</feature>
<keyword evidence="16" id="KW-1185">Reference proteome</keyword>
<comment type="subcellular location">
    <subcellularLocation>
        <location evidence="1 13">Cytoplasm</location>
    </subcellularLocation>
</comment>
<protein>
    <recommendedName>
        <fullName evidence="13">Cysteine--tRNA ligase</fullName>
        <ecNumber evidence="13">6.1.1.16</ecNumber>
    </recommendedName>
    <alternativeName>
        <fullName evidence="13">Cysteinyl-tRNA synthetase</fullName>
        <shortName evidence="13">CysRS</shortName>
    </alternativeName>
</protein>
<dbReference type="PANTHER" id="PTHR10890">
    <property type="entry name" value="CYSTEINYL-TRNA SYNTHETASE"/>
    <property type="match status" value="1"/>
</dbReference>
<evidence type="ECO:0000313" key="15">
    <source>
        <dbReference type="EMBL" id="GIL39517.1"/>
    </source>
</evidence>
<keyword evidence="7 13" id="KW-0547">Nucleotide-binding</keyword>
<dbReference type="Pfam" id="PF23493">
    <property type="entry name" value="CysS_C"/>
    <property type="match status" value="1"/>
</dbReference>
<evidence type="ECO:0000256" key="8">
    <source>
        <dbReference type="ARBA" id="ARBA00022833"/>
    </source>
</evidence>
<feature type="short sequence motif" description="'HIGH' region" evidence="13">
    <location>
        <begin position="31"/>
        <end position="41"/>
    </location>
</feature>
<dbReference type="Gene3D" id="3.40.50.620">
    <property type="entry name" value="HUPs"/>
    <property type="match status" value="1"/>
</dbReference>
<dbReference type="PANTHER" id="PTHR10890:SF3">
    <property type="entry name" value="CYSTEINE--TRNA LIGASE, CYTOPLASMIC"/>
    <property type="match status" value="1"/>
</dbReference>
<dbReference type="HAMAP" id="MF_00041">
    <property type="entry name" value="Cys_tRNA_synth"/>
    <property type="match status" value="1"/>
</dbReference>
<organism evidence="15 16">
    <name type="scientific">Roseiterribacter gracilis</name>
    <dbReference type="NCBI Taxonomy" id="2812848"/>
    <lineage>
        <taxon>Bacteria</taxon>
        <taxon>Pseudomonadati</taxon>
        <taxon>Pseudomonadota</taxon>
        <taxon>Alphaproteobacteria</taxon>
        <taxon>Rhodospirillales</taxon>
        <taxon>Roseiterribacteraceae</taxon>
        <taxon>Roseiterribacter</taxon>
    </lineage>
</organism>
<dbReference type="InterPro" id="IPR015803">
    <property type="entry name" value="Cys-tRNA-ligase"/>
</dbReference>
<dbReference type="InterPro" id="IPR015273">
    <property type="entry name" value="Cys-tRNA-synt_Ia_DALR"/>
</dbReference>
<dbReference type="GO" id="GO:0004817">
    <property type="term" value="F:cysteine-tRNA ligase activity"/>
    <property type="evidence" value="ECO:0007669"/>
    <property type="project" value="UniProtKB-UniRule"/>
</dbReference>
<comment type="subunit">
    <text evidence="3 13">Monomer.</text>
</comment>
<dbReference type="SUPFAM" id="SSF52374">
    <property type="entry name" value="Nucleotidylyl transferase"/>
    <property type="match status" value="1"/>
</dbReference>
<name>A0A8S8XDR2_9PROT</name>
<feature type="binding site" evidence="13">
    <location>
        <position position="236"/>
    </location>
    <ligand>
        <name>Zn(2+)</name>
        <dbReference type="ChEBI" id="CHEBI:29105"/>
    </ligand>
</feature>
<evidence type="ECO:0000256" key="5">
    <source>
        <dbReference type="ARBA" id="ARBA00022598"/>
    </source>
</evidence>
<feature type="domain" description="Cysteinyl-tRNA synthetase class Ia DALR" evidence="14">
    <location>
        <begin position="341"/>
        <end position="395"/>
    </location>
</feature>
<keyword evidence="10 13" id="KW-0648">Protein biosynthesis</keyword>
<evidence type="ECO:0000256" key="9">
    <source>
        <dbReference type="ARBA" id="ARBA00022840"/>
    </source>
</evidence>
<keyword evidence="9 13" id="KW-0067">ATP-binding</keyword>
<reference evidence="15" key="1">
    <citation type="submission" date="2021-02" db="EMBL/GenBank/DDBJ databases">
        <title>Genome sequence of Rhodospirillales sp. strain TMPK1 isolated from soil.</title>
        <authorList>
            <person name="Nakai R."/>
            <person name="Kusada H."/>
            <person name="Tamaki H."/>
        </authorList>
    </citation>
    <scope>NUCLEOTIDE SEQUENCE</scope>
    <source>
        <strain evidence="15">TMPK1</strain>
    </source>
</reference>
<keyword evidence="8 13" id="KW-0862">Zinc</keyword>
<comment type="catalytic activity">
    <reaction evidence="12 13">
        <text>tRNA(Cys) + L-cysteine + ATP = L-cysteinyl-tRNA(Cys) + AMP + diphosphate</text>
        <dbReference type="Rhea" id="RHEA:17773"/>
        <dbReference type="Rhea" id="RHEA-COMP:9661"/>
        <dbReference type="Rhea" id="RHEA-COMP:9679"/>
        <dbReference type="ChEBI" id="CHEBI:30616"/>
        <dbReference type="ChEBI" id="CHEBI:33019"/>
        <dbReference type="ChEBI" id="CHEBI:35235"/>
        <dbReference type="ChEBI" id="CHEBI:78442"/>
        <dbReference type="ChEBI" id="CHEBI:78517"/>
        <dbReference type="ChEBI" id="CHEBI:456215"/>
        <dbReference type="EC" id="6.1.1.16"/>
    </reaction>
</comment>
<evidence type="ECO:0000259" key="14">
    <source>
        <dbReference type="SMART" id="SM00840"/>
    </source>
</evidence>
<evidence type="ECO:0000256" key="12">
    <source>
        <dbReference type="ARBA" id="ARBA00047398"/>
    </source>
</evidence>
<dbReference type="Gene3D" id="1.20.120.1910">
    <property type="entry name" value="Cysteine-tRNA ligase, C-terminal anti-codon recognition domain"/>
    <property type="match status" value="1"/>
</dbReference>
<evidence type="ECO:0000256" key="4">
    <source>
        <dbReference type="ARBA" id="ARBA00022490"/>
    </source>
</evidence>
<dbReference type="SMART" id="SM00840">
    <property type="entry name" value="DALR_2"/>
    <property type="match status" value="1"/>
</dbReference>
<dbReference type="GO" id="GO:0008270">
    <property type="term" value="F:zinc ion binding"/>
    <property type="evidence" value="ECO:0007669"/>
    <property type="project" value="UniProtKB-UniRule"/>
</dbReference>
<keyword evidence="4 13" id="KW-0963">Cytoplasm</keyword>
<evidence type="ECO:0000256" key="6">
    <source>
        <dbReference type="ARBA" id="ARBA00022723"/>
    </source>
</evidence>
<keyword evidence="11 13" id="KW-0030">Aminoacyl-tRNA synthetase</keyword>
<dbReference type="EMBL" id="BOPV01000001">
    <property type="protein sequence ID" value="GIL39517.1"/>
    <property type="molecule type" value="Genomic_DNA"/>
</dbReference>
<evidence type="ECO:0000256" key="2">
    <source>
        <dbReference type="ARBA" id="ARBA00005594"/>
    </source>
</evidence>